<evidence type="ECO:0000313" key="1">
    <source>
        <dbReference type="EMBL" id="MPN53396.1"/>
    </source>
</evidence>
<gene>
    <name evidence="1" type="ORF">SDC9_201060</name>
</gene>
<protein>
    <submittedName>
        <fullName evidence="1">Uncharacterized protein</fullName>
    </submittedName>
</protein>
<dbReference type="AlphaFoldDB" id="A0A645IQM1"/>
<dbReference type="EMBL" id="VSSQ01120487">
    <property type="protein sequence ID" value="MPN53396.1"/>
    <property type="molecule type" value="Genomic_DNA"/>
</dbReference>
<comment type="caution">
    <text evidence="1">The sequence shown here is derived from an EMBL/GenBank/DDBJ whole genome shotgun (WGS) entry which is preliminary data.</text>
</comment>
<organism evidence="1">
    <name type="scientific">bioreactor metagenome</name>
    <dbReference type="NCBI Taxonomy" id="1076179"/>
    <lineage>
        <taxon>unclassified sequences</taxon>
        <taxon>metagenomes</taxon>
        <taxon>ecological metagenomes</taxon>
    </lineage>
</organism>
<name>A0A645IQM1_9ZZZZ</name>
<proteinExistence type="predicted"/>
<accession>A0A645IQM1</accession>
<sequence length="70" mass="8356">MQTALGNVQDKHVQIKRIKRYNALHQTELRELSALLKADLREDKRTCIATCKAENLKKRFRRFQRCDEAR</sequence>
<reference evidence="1" key="1">
    <citation type="submission" date="2019-08" db="EMBL/GenBank/DDBJ databases">
        <authorList>
            <person name="Kucharzyk K."/>
            <person name="Murdoch R.W."/>
            <person name="Higgins S."/>
            <person name="Loffler F."/>
        </authorList>
    </citation>
    <scope>NUCLEOTIDE SEQUENCE</scope>
</reference>